<name>A0ABU8W6C4_9BURK</name>
<evidence type="ECO:0000259" key="1">
    <source>
        <dbReference type="Pfam" id="PF22422"/>
    </source>
</evidence>
<sequence>MAELRRLRDTRLLPQRPRRCALNDDAEQARLDEARAKTADWKKWGPYLSERQWGTVREDYSDSGDAWNYFTHDHARSRAYRWGEDGLGGISDDHQVLCFAFAFWNGQDPILKERAFGLANEEGNHGEDVKECYFYIDSTPTHSYMKYLYKYPQAAYPYNDLIQTNRQRGRLQPEYELLDTGVFDQNRYFDVFVEYAKAAPEDVLVRVTVCNRGPDAAPLHVLPTLWYRNTWVAPGGGTKPVLQKVDLPGRAALHAHHTDPLFQELLADYYLSCDTDTPLLFTENETNNARLFGTQNASPYVKDAFHNFVVHREAQAVNPAQQGTKAAVHHALTLAAGETRVIRLRLGTRAPDASTFADFDTVFATRLAQADAFYESITPPAVAADPDRASVMRQALAGMLWSKQYFYYDVGLWLDEHGAGAELPQARRRMGVRNIDWGHMFNDDIISMPDKWEYPWYAAWDLAFHMIPLGMVDADFAKQQLGLMLRNDYLHPNGQLPAYEWNFGDVNPPVHAWATMQLYLVDKERRDDDGDIEFLKYAFSKLLVNFTWWVNRKDRTGANVFEGGFLGLDNIGVFDRSKPLPTGGYLDQADGTAWMVFFSQQMLRIAGELAMHEPLYEEFVEKFFHHTMAIAGAMDRLGECNDEMWDEEDGFFYDVLRMPDGSAHRLKVRSIVGLLPMAAVAVFEENTLERLPDFRKRAAQFLMRHPELAANMHLPDQPGAGGRRMLAIVDDKKLRRLLARMLDEGEFFSPHGIRGLSRHHLEHPYVFDHAGVQYSVGYVPGDSDSGMFGGNSNWRGPVWMPINFLLLSALLRLYAYFGDDFTVECPTGSGRMMTLMEVARELGERITRLFLRDASGARPANGSAHKFRDDPHWRDLVLFHEYFHGDTGAGVGASHQTGWTGCVARIIQTTAVLTKDMLTSVGAEAAVMDALQTGRKRPRRP</sequence>
<feature type="domain" description="Mannosylglycerate hydrolase MGH1-like glycoside hydrolase" evidence="1">
    <location>
        <begin position="728"/>
        <end position="897"/>
    </location>
</feature>
<comment type="caution">
    <text evidence="2">The sequence shown here is derived from an EMBL/GenBank/DDBJ whole genome shotgun (WGS) entry which is preliminary data.</text>
</comment>
<dbReference type="PANTHER" id="PTHR10412:SF10">
    <property type="entry name" value="GLYCOSYL HYDROLASE FAMILY 63 C-TERMINAL DOMAIN-CONTAINING PROTEIN"/>
    <property type="match status" value="1"/>
</dbReference>
<reference evidence="2 3" key="1">
    <citation type="submission" date="2024-03" db="EMBL/GenBank/DDBJ databases">
        <title>Novel species of the genus Variovorax.</title>
        <authorList>
            <person name="Liu Q."/>
            <person name="Xin Y.-H."/>
        </authorList>
    </citation>
    <scope>NUCLEOTIDE SEQUENCE [LARGE SCALE GENOMIC DNA]</scope>
    <source>
        <strain evidence="2 3">KACC 18501</strain>
    </source>
</reference>
<gene>
    <name evidence="2" type="ORF">WKW80_26505</name>
</gene>
<dbReference type="PANTHER" id="PTHR10412">
    <property type="entry name" value="MANNOSYL-OLIGOSACCHARIDE GLUCOSIDASE"/>
    <property type="match status" value="1"/>
</dbReference>
<dbReference type="RefSeq" id="WP_340366564.1">
    <property type="nucleotide sequence ID" value="NZ_JBBKZV010000023.1"/>
</dbReference>
<dbReference type="Pfam" id="PF22422">
    <property type="entry name" value="MGH1-like_GH"/>
    <property type="match status" value="2"/>
</dbReference>
<dbReference type="SUPFAM" id="SSF48208">
    <property type="entry name" value="Six-hairpin glycosidases"/>
    <property type="match status" value="1"/>
</dbReference>
<protein>
    <submittedName>
        <fullName evidence="2">Glucosidase</fullName>
    </submittedName>
</protein>
<dbReference type="Gene3D" id="1.50.10.10">
    <property type="match status" value="1"/>
</dbReference>
<feature type="domain" description="Mannosylglycerate hydrolase MGH1-like glycoside hydrolase" evidence="1">
    <location>
        <begin position="454"/>
        <end position="558"/>
    </location>
</feature>
<dbReference type="EMBL" id="JBBKZV010000023">
    <property type="protein sequence ID" value="MEJ8825534.1"/>
    <property type="molecule type" value="Genomic_DNA"/>
</dbReference>
<accession>A0ABU8W6C4</accession>
<keyword evidence="3" id="KW-1185">Reference proteome</keyword>
<organism evidence="2 3">
    <name type="scientific">Variovorax humicola</name>
    <dbReference type="NCBI Taxonomy" id="1769758"/>
    <lineage>
        <taxon>Bacteria</taxon>
        <taxon>Pseudomonadati</taxon>
        <taxon>Pseudomonadota</taxon>
        <taxon>Betaproteobacteria</taxon>
        <taxon>Burkholderiales</taxon>
        <taxon>Comamonadaceae</taxon>
        <taxon>Variovorax</taxon>
    </lineage>
</organism>
<dbReference type="InterPro" id="IPR054491">
    <property type="entry name" value="MGH1-like_GH"/>
</dbReference>
<proteinExistence type="predicted"/>
<evidence type="ECO:0000313" key="3">
    <source>
        <dbReference type="Proteomes" id="UP001363010"/>
    </source>
</evidence>
<evidence type="ECO:0000313" key="2">
    <source>
        <dbReference type="EMBL" id="MEJ8825534.1"/>
    </source>
</evidence>
<dbReference type="InterPro" id="IPR012341">
    <property type="entry name" value="6hp_glycosidase-like_sf"/>
</dbReference>
<dbReference type="InterPro" id="IPR004888">
    <property type="entry name" value="Glycoside_hydrolase_63"/>
</dbReference>
<dbReference type="Proteomes" id="UP001363010">
    <property type="component" value="Unassembled WGS sequence"/>
</dbReference>
<dbReference type="InterPro" id="IPR008928">
    <property type="entry name" value="6-hairpin_glycosidase_sf"/>
</dbReference>